<dbReference type="AlphaFoldDB" id="A0A165S630"/>
<dbReference type="EMBL" id="KV429045">
    <property type="protein sequence ID" value="KZT71577.1"/>
    <property type="molecule type" value="Genomic_DNA"/>
</dbReference>
<evidence type="ECO:0000313" key="2">
    <source>
        <dbReference type="Proteomes" id="UP000076727"/>
    </source>
</evidence>
<sequence length="164" mass="18285">MGTQEEWDGILEATLQIPTQDRHQMYVSTRSIWGMAQRFPGSMSVPANEVKTPRMGPSTGFIVGTVAGGMRALYFIQRIHARHRDLSAGRPSLHFISEDVVNFHDIVIARMGSRGYLAVRIVHSRNDPSVERSSPTLVGSACFASRSPRSRSLRRAVDLRSSIY</sequence>
<organism evidence="1 2">
    <name type="scientific">Daedalea quercina L-15889</name>
    <dbReference type="NCBI Taxonomy" id="1314783"/>
    <lineage>
        <taxon>Eukaryota</taxon>
        <taxon>Fungi</taxon>
        <taxon>Dikarya</taxon>
        <taxon>Basidiomycota</taxon>
        <taxon>Agaricomycotina</taxon>
        <taxon>Agaricomycetes</taxon>
        <taxon>Polyporales</taxon>
        <taxon>Fomitopsis</taxon>
    </lineage>
</organism>
<evidence type="ECO:0000313" key="1">
    <source>
        <dbReference type="EMBL" id="KZT71577.1"/>
    </source>
</evidence>
<dbReference type="Proteomes" id="UP000076727">
    <property type="component" value="Unassembled WGS sequence"/>
</dbReference>
<proteinExistence type="predicted"/>
<name>A0A165S630_9APHY</name>
<reference evidence="1 2" key="1">
    <citation type="journal article" date="2016" name="Mol. Biol. Evol.">
        <title>Comparative Genomics of Early-Diverging Mushroom-Forming Fungi Provides Insights into the Origins of Lignocellulose Decay Capabilities.</title>
        <authorList>
            <person name="Nagy L.G."/>
            <person name="Riley R."/>
            <person name="Tritt A."/>
            <person name="Adam C."/>
            <person name="Daum C."/>
            <person name="Floudas D."/>
            <person name="Sun H."/>
            <person name="Yadav J.S."/>
            <person name="Pangilinan J."/>
            <person name="Larsson K.H."/>
            <person name="Matsuura K."/>
            <person name="Barry K."/>
            <person name="Labutti K."/>
            <person name="Kuo R."/>
            <person name="Ohm R.A."/>
            <person name="Bhattacharya S.S."/>
            <person name="Shirouzu T."/>
            <person name="Yoshinaga Y."/>
            <person name="Martin F.M."/>
            <person name="Grigoriev I.V."/>
            <person name="Hibbett D.S."/>
        </authorList>
    </citation>
    <scope>NUCLEOTIDE SEQUENCE [LARGE SCALE GENOMIC DNA]</scope>
    <source>
        <strain evidence="1 2">L-15889</strain>
    </source>
</reference>
<gene>
    <name evidence="1" type="ORF">DAEQUDRAFT_113122</name>
</gene>
<accession>A0A165S630</accession>
<protein>
    <submittedName>
        <fullName evidence="1">Uncharacterized protein</fullName>
    </submittedName>
</protein>
<keyword evidence="2" id="KW-1185">Reference proteome</keyword>